<evidence type="ECO:0000313" key="4">
    <source>
        <dbReference type="Proteomes" id="UP001565243"/>
    </source>
</evidence>
<dbReference type="PROSITE" id="PS50405">
    <property type="entry name" value="GST_CTER"/>
    <property type="match status" value="1"/>
</dbReference>
<dbReference type="RefSeq" id="WP_301253462.1">
    <property type="nucleotide sequence ID" value="NZ_JBGFFX010000008.1"/>
</dbReference>
<dbReference type="SFLD" id="SFLDG00358">
    <property type="entry name" value="Main_(cytGST)"/>
    <property type="match status" value="1"/>
</dbReference>
<evidence type="ECO:0000313" key="3">
    <source>
        <dbReference type="EMBL" id="MEY8771491.1"/>
    </source>
</evidence>
<dbReference type="Proteomes" id="UP001565243">
    <property type="component" value="Unassembled WGS sequence"/>
</dbReference>
<name>A0ABV4E995_9GAMM</name>
<evidence type="ECO:0000259" key="1">
    <source>
        <dbReference type="PROSITE" id="PS50404"/>
    </source>
</evidence>
<evidence type="ECO:0000259" key="2">
    <source>
        <dbReference type="PROSITE" id="PS50405"/>
    </source>
</evidence>
<dbReference type="InterPro" id="IPR010987">
    <property type="entry name" value="Glutathione-S-Trfase_C-like"/>
</dbReference>
<sequence>MNVYTFPKSRSLRVLWTLEELKLDYTTSPVALFSTEPAASSPHPLHKVPVLEDEGSLIFETAAICQYLGEKKGDGKLYPTDALQKAKVNEWLSFSLTDLESPVWYLLKHKFLLPEALRSPAVIETTFRDASKTLDAIRFSAEQEWIAGEHFTLADIFFSHTLMWAQLCALPVNDKLTRYVARCQRREAFSKALERNNRTA</sequence>
<organism evidence="3 4">
    <name type="scientific">Erwinia aeris</name>
    <dbReference type="NCBI Taxonomy" id="3239803"/>
    <lineage>
        <taxon>Bacteria</taxon>
        <taxon>Pseudomonadati</taxon>
        <taxon>Pseudomonadota</taxon>
        <taxon>Gammaproteobacteria</taxon>
        <taxon>Enterobacterales</taxon>
        <taxon>Erwiniaceae</taxon>
        <taxon>Erwinia</taxon>
    </lineage>
</organism>
<dbReference type="PANTHER" id="PTHR44051:SF8">
    <property type="entry name" value="GLUTATHIONE S-TRANSFERASE GSTA"/>
    <property type="match status" value="1"/>
</dbReference>
<gene>
    <name evidence="3" type="ORF">AB6T85_13880</name>
</gene>
<dbReference type="Gene3D" id="3.40.30.10">
    <property type="entry name" value="Glutaredoxin"/>
    <property type="match status" value="1"/>
</dbReference>
<keyword evidence="4" id="KW-1185">Reference proteome</keyword>
<dbReference type="SFLD" id="SFLDS00019">
    <property type="entry name" value="Glutathione_Transferase_(cytos"/>
    <property type="match status" value="1"/>
</dbReference>
<feature type="domain" description="GST C-terminal" evidence="2">
    <location>
        <begin position="81"/>
        <end position="200"/>
    </location>
</feature>
<proteinExistence type="predicted"/>
<dbReference type="InterPro" id="IPR036282">
    <property type="entry name" value="Glutathione-S-Trfase_C_sf"/>
</dbReference>
<dbReference type="SFLD" id="SFLDG01150">
    <property type="entry name" value="Main.1:_Beta-like"/>
    <property type="match status" value="1"/>
</dbReference>
<dbReference type="InterPro" id="IPR004045">
    <property type="entry name" value="Glutathione_S-Trfase_N"/>
</dbReference>
<comment type="caution">
    <text evidence="3">The sequence shown here is derived from an EMBL/GenBank/DDBJ whole genome shotgun (WGS) entry which is preliminary data.</text>
</comment>
<dbReference type="Pfam" id="PF13409">
    <property type="entry name" value="GST_N_2"/>
    <property type="match status" value="1"/>
</dbReference>
<dbReference type="PROSITE" id="PS50404">
    <property type="entry name" value="GST_NTER"/>
    <property type="match status" value="1"/>
</dbReference>
<dbReference type="Gene3D" id="1.20.1050.10">
    <property type="match status" value="1"/>
</dbReference>
<dbReference type="SUPFAM" id="SSF52833">
    <property type="entry name" value="Thioredoxin-like"/>
    <property type="match status" value="1"/>
</dbReference>
<accession>A0ABV4E995</accession>
<dbReference type="PANTHER" id="PTHR44051">
    <property type="entry name" value="GLUTATHIONE S-TRANSFERASE-RELATED"/>
    <property type="match status" value="1"/>
</dbReference>
<dbReference type="CDD" id="cd03046">
    <property type="entry name" value="GST_N_GTT1_like"/>
    <property type="match status" value="1"/>
</dbReference>
<protein>
    <submittedName>
        <fullName evidence="3">Glutathione S-transferase family protein</fullName>
    </submittedName>
</protein>
<dbReference type="EMBL" id="JBGFFX010000008">
    <property type="protein sequence ID" value="MEY8771491.1"/>
    <property type="molecule type" value="Genomic_DNA"/>
</dbReference>
<dbReference type="InterPro" id="IPR040079">
    <property type="entry name" value="Glutathione_S-Trfase"/>
</dbReference>
<dbReference type="SUPFAM" id="SSF47616">
    <property type="entry name" value="GST C-terminal domain-like"/>
    <property type="match status" value="1"/>
</dbReference>
<feature type="domain" description="GST N-terminal" evidence="1">
    <location>
        <begin position="1"/>
        <end position="76"/>
    </location>
</feature>
<dbReference type="InterPro" id="IPR036249">
    <property type="entry name" value="Thioredoxin-like_sf"/>
</dbReference>
<reference evidence="3 4" key="1">
    <citation type="submission" date="2024-07" db="EMBL/GenBank/DDBJ databases">
        <authorList>
            <person name="Hebao G."/>
        </authorList>
    </citation>
    <scope>NUCLEOTIDE SEQUENCE [LARGE SCALE GENOMIC DNA]</scope>
    <source>
        <strain evidence="3 4">ACCC 02193</strain>
    </source>
</reference>